<keyword evidence="1" id="KW-1133">Transmembrane helix</keyword>
<gene>
    <name evidence="2" type="ORF">COV41_00720</name>
</gene>
<keyword evidence="1" id="KW-0812">Transmembrane</keyword>
<evidence type="ECO:0000256" key="1">
    <source>
        <dbReference type="SAM" id="Phobius"/>
    </source>
</evidence>
<reference evidence="2 3" key="1">
    <citation type="submission" date="2017-09" db="EMBL/GenBank/DDBJ databases">
        <title>Depth-based differentiation of microbial function through sediment-hosted aquifers and enrichment of novel symbionts in the deep terrestrial subsurface.</title>
        <authorList>
            <person name="Probst A.J."/>
            <person name="Ladd B."/>
            <person name="Jarett J.K."/>
            <person name="Geller-Mcgrath D.E."/>
            <person name="Sieber C.M."/>
            <person name="Emerson J.B."/>
            <person name="Anantharaman K."/>
            <person name="Thomas B.C."/>
            <person name="Malmstrom R."/>
            <person name="Stieglmeier M."/>
            <person name="Klingl A."/>
            <person name="Woyke T."/>
            <person name="Ryan C.M."/>
            <person name="Banfield J.F."/>
        </authorList>
    </citation>
    <scope>NUCLEOTIDE SEQUENCE [LARGE SCALE GENOMIC DNA]</scope>
    <source>
        <strain evidence="2">CG11_big_fil_rev_8_21_14_0_20_43_10</strain>
    </source>
</reference>
<accession>A0A2H0PXJ9</accession>
<protein>
    <recommendedName>
        <fullName evidence="4">DUF1648 domain-containing protein</fullName>
    </recommendedName>
</protein>
<sequence>MRISAKQFFYVLLGLNVVMQIASFALVYFFIPVSNAPFIIQYRMFGGGDVFGDRWALFIGPCTALIILVVNAMMAYAVFEKERSFSPMLLGMTAVYQALMLMYSFILIRVNTY</sequence>
<evidence type="ECO:0000313" key="2">
    <source>
        <dbReference type="EMBL" id="PIR26781.1"/>
    </source>
</evidence>
<organism evidence="2 3">
    <name type="scientific">Candidatus Brennerbacteria bacterium CG11_big_fil_rev_8_21_14_0_20_43_10</name>
    <dbReference type="NCBI Taxonomy" id="1974523"/>
    <lineage>
        <taxon>Bacteria</taxon>
        <taxon>Candidatus Brenneribacteriota</taxon>
    </lineage>
</organism>
<evidence type="ECO:0008006" key="4">
    <source>
        <dbReference type="Google" id="ProtNLM"/>
    </source>
</evidence>
<keyword evidence="1" id="KW-0472">Membrane</keyword>
<dbReference type="AlphaFoldDB" id="A0A2H0PXJ9"/>
<feature type="transmembrane region" description="Helical" evidence="1">
    <location>
        <begin position="7"/>
        <end position="31"/>
    </location>
</feature>
<dbReference type="EMBL" id="PCXE01000014">
    <property type="protein sequence ID" value="PIR26781.1"/>
    <property type="molecule type" value="Genomic_DNA"/>
</dbReference>
<evidence type="ECO:0000313" key="3">
    <source>
        <dbReference type="Proteomes" id="UP000236846"/>
    </source>
</evidence>
<feature type="transmembrane region" description="Helical" evidence="1">
    <location>
        <begin position="89"/>
        <end position="108"/>
    </location>
</feature>
<name>A0A2H0PXJ9_9BACT</name>
<feature type="transmembrane region" description="Helical" evidence="1">
    <location>
        <begin position="55"/>
        <end position="77"/>
    </location>
</feature>
<comment type="caution">
    <text evidence="2">The sequence shown here is derived from an EMBL/GenBank/DDBJ whole genome shotgun (WGS) entry which is preliminary data.</text>
</comment>
<dbReference type="Proteomes" id="UP000236846">
    <property type="component" value="Unassembled WGS sequence"/>
</dbReference>
<proteinExistence type="predicted"/>